<dbReference type="RefSeq" id="WP_205094855.1">
    <property type="nucleotide sequence ID" value="NZ_JACLYZ010000006.1"/>
</dbReference>
<organism evidence="1 2">
    <name type="scientific">Mediterranea massiliensis</name>
    <dbReference type="NCBI Taxonomy" id="1841865"/>
    <lineage>
        <taxon>Bacteria</taxon>
        <taxon>Pseudomonadati</taxon>
        <taxon>Bacteroidota</taxon>
        <taxon>Bacteroidia</taxon>
        <taxon>Bacteroidales</taxon>
        <taxon>Bacteroidaceae</taxon>
        <taxon>Mediterranea</taxon>
    </lineage>
</organism>
<name>A0ABS2DY37_9BACT</name>
<reference evidence="1 2" key="1">
    <citation type="journal article" date="2021" name="Sci. Rep.">
        <title>The distribution of antibiotic resistance genes in chicken gut microbiota commensals.</title>
        <authorList>
            <person name="Juricova H."/>
            <person name="Matiasovicova J."/>
            <person name="Kubasova T."/>
            <person name="Cejkova D."/>
            <person name="Rychlik I."/>
        </authorList>
    </citation>
    <scope>NUCLEOTIDE SEQUENCE [LARGE SCALE GENOMIC DNA]</scope>
    <source>
        <strain evidence="1 2">An772</strain>
    </source>
</reference>
<protein>
    <submittedName>
        <fullName evidence="1">Uncharacterized protein</fullName>
    </submittedName>
</protein>
<gene>
    <name evidence="1" type="ORF">H7U35_04140</name>
</gene>
<keyword evidence="2" id="KW-1185">Reference proteome</keyword>
<evidence type="ECO:0000313" key="2">
    <source>
        <dbReference type="Proteomes" id="UP000766986"/>
    </source>
</evidence>
<proteinExistence type="predicted"/>
<evidence type="ECO:0000313" key="1">
    <source>
        <dbReference type="EMBL" id="MBM6734420.1"/>
    </source>
</evidence>
<dbReference type="Proteomes" id="UP000766986">
    <property type="component" value="Unassembled WGS sequence"/>
</dbReference>
<dbReference type="EMBL" id="JACLYZ010000006">
    <property type="protein sequence ID" value="MBM6734420.1"/>
    <property type="molecule type" value="Genomic_DNA"/>
</dbReference>
<comment type="caution">
    <text evidence="1">The sequence shown here is derived from an EMBL/GenBank/DDBJ whole genome shotgun (WGS) entry which is preliminary data.</text>
</comment>
<accession>A0ABS2DY37</accession>
<sequence length="214" mass="24343">MKIQIEKEKLQAAYKNACGCVKDAFEKLFGEDVLETAKPTLDDYKTIKSYEDACDVLGLSPILSENRNKALCAQFPDHYDFRQNMPKHIIALMKLEIISRALWGKSFQPKPDAEGKEIYWYPWFALYTKDEVKQMSDEDRKSTLGALFGGHAGAGAYAGFGYPLANGRSSYSSAHLGFRLCQETEEKAAYFGRQFIELWAEYLAYGFKVTEHLK</sequence>